<feature type="transmembrane region" description="Helical" evidence="1">
    <location>
        <begin position="271"/>
        <end position="292"/>
    </location>
</feature>
<name>A0A841T606_9BACL</name>
<dbReference type="NCBIfam" id="TIGR03082">
    <property type="entry name" value="Gneg_AbrB_dup"/>
    <property type="match status" value="2"/>
</dbReference>
<feature type="transmembrane region" description="Helical" evidence="1">
    <location>
        <begin position="216"/>
        <end position="235"/>
    </location>
</feature>
<dbReference type="InterPro" id="IPR017516">
    <property type="entry name" value="AbrB_dup"/>
</dbReference>
<dbReference type="RefSeq" id="WP_185177605.1">
    <property type="nucleotide sequence ID" value="NZ_CBCSEP010000018.1"/>
</dbReference>
<evidence type="ECO:0000256" key="1">
    <source>
        <dbReference type="SAM" id="Phobius"/>
    </source>
</evidence>
<feature type="transmembrane region" description="Helical" evidence="1">
    <location>
        <begin position="55"/>
        <end position="74"/>
    </location>
</feature>
<dbReference type="GO" id="GO:0010468">
    <property type="term" value="P:regulation of gene expression"/>
    <property type="evidence" value="ECO:0007669"/>
    <property type="project" value="InterPro"/>
</dbReference>
<evidence type="ECO:0000313" key="3">
    <source>
        <dbReference type="Proteomes" id="UP000574133"/>
    </source>
</evidence>
<dbReference type="Pfam" id="PF05145">
    <property type="entry name" value="AbrB"/>
    <property type="match status" value="1"/>
</dbReference>
<dbReference type="EMBL" id="JACJVN010000014">
    <property type="protein sequence ID" value="MBB6676312.1"/>
    <property type="molecule type" value="Genomic_DNA"/>
</dbReference>
<protein>
    <submittedName>
        <fullName evidence="2">AbrB family transcriptional regulator</fullName>
    </submittedName>
</protein>
<dbReference type="AlphaFoldDB" id="A0A841T606"/>
<evidence type="ECO:0000313" key="2">
    <source>
        <dbReference type="EMBL" id="MBB6676312.1"/>
    </source>
</evidence>
<keyword evidence="1" id="KW-1133">Transmembrane helix</keyword>
<keyword evidence="1" id="KW-0472">Membrane</keyword>
<comment type="caution">
    <text evidence="2">The sequence shown here is derived from an EMBL/GenBank/DDBJ whole genome shotgun (WGS) entry which is preliminary data.</text>
</comment>
<sequence length="370" mass="39399">MIRRFLITLAISLAGGFLFTLIRSPLPWLLGPMLFTLIGSRLMAKAKIRPLWPGWLRNSAMIAIGYAMGSAFTMETLREMGHQLPTMLLMNVLLLLFCALIALGVAKLSGQSYPTVLMGCIPGGLSQMILLAGETPGINVTVMTFLQVSRLLMIIFCVPMLIFSPVFGGTHQADTAAAAASSGAGAAWSGLFPDILLFAAVCVAVALLAQKIKFPSAFLLGPMIATAALFLSGVHGPALPTGILDASQLLIGTYVGLLLRPERLENKTRTIVLTIMSGLVLIGGSLGLSALLTQLHGSVSPATAFLSMAPGGMDQMALMAREVHADLAIVSCYQIFRLWFIFFVVPPLLRLAFKRLLPRKSAGEEAVGES</sequence>
<keyword evidence="1" id="KW-0812">Transmembrane</keyword>
<feature type="transmembrane region" description="Helical" evidence="1">
    <location>
        <begin position="241"/>
        <end position="259"/>
    </location>
</feature>
<reference evidence="2 3" key="1">
    <citation type="submission" date="2020-08" db="EMBL/GenBank/DDBJ databases">
        <title>Cohnella phylogeny.</title>
        <authorList>
            <person name="Dunlap C."/>
        </authorList>
    </citation>
    <scope>NUCLEOTIDE SEQUENCE [LARGE SCALE GENOMIC DNA]</scope>
    <source>
        <strain evidence="2 3">DSM 103658</strain>
    </source>
</reference>
<proteinExistence type="predicted"/>
<dbReference type="Proteomes" id="UP000574133">
    <property type="component" value="Unassembled WGS sequence"/>
</dbReference>
<feature type="transmembrane region" description="Helical" evidence="1">
    <location>
        <begin position="145"/>
        <end position="167"/>
    </location>
</feature>
<feature type="transmembrane region" description="Helical" evidence="1">
    <location>
        <begin position="86"/>
        <end position="106"/>
    </location>
</feature>
<dbReference type="GO" id="GO:0016020">
    <property type="term" value="C:membrane"/>
    <property type="evidence" value="ECO:0007669"/>
    <property type="project" value="InterPro"/>
</dbReference>
<dbReference type="PANTHER" id="PTHR38457">
    <property type="entry name" value="REGULATOR ABRB-RELATED"/>
    <property type="match status" value="1"/>
</dbReference>
<feature type="transmembrane region" description="Helical" evidence="1">
    <location>
        <begin position="187"/>
        <end position="209"/>
    </location>
</feature>
<dbReference type="InterPro" id="IPR007820">
    <property type="entry name" value="AbrB_fam"/>
</dbReference>
<accession>A0A841T606</accession>
<organism evidence="2 3">
    <name type="scientific">Cohnella lubricantis</name>
    <dbReference type="NCBI Taxonomy" id="2163172"/>
    <lineage>
        <taxon>Bacteria</taxon>
        <taxon>Bacillati</taxon>
        <taxon>Bacillota</taxon>
        <taxon>Bacilli</taxon>
        <taxon>Bacillales</taxon>
        <taxon>Paenibacillaceae</taxon>
        <taxon>Cohnella</taxon>
    </lineage>
</organism>
<feature type="transmembrane region" description="Helical" evidence="1">
    <location>
        <begin position="327"/>
        <end position="349"/>
    </location>
</feature>
<keyword evidence="3" id="KW-1185">Reference proteome</keyword>
<gene>
    <name evidence="2" type="ORF">H4Q31_03120</name>
</gene>
<dbReference type="PIRSF" id="PIRSF038991">
    <property type="entry name" value="Protein_AbrB"/>
    <property type="match status" value="1"/>
</dbReference>
<dbReference type="PANTHER" id="PTHR38457:SF1">
    <property type="entry name" value="REGULATOR ABRB-RELATED"/>
    <property type="match status" value="1"/>
</dbReference>